<evidence type="ECO:0000256" key="1">
    <source>
        <dbReference type="SAM" id="MobiDB-lite"/>
    </source>
</evidence>
<evidence type="ECO:0000313" key="2">
    <source>
        <dbReference type="EMBL" id="MDC0716723.1"/>
    </source>
</evidence>
<reference evidence="2 3" key="1">
    <citation type="submission" date="2022-11" db="EMBL/GenBank/DDBJ databases">
        <title>Minimal conservation of predation-associated metabolite biosynthetic gene clusters underscores biosynthetic potential of Myxococcota including descriptions for ten novel species: Archangium lansinium sp. nov., Myxococcus landrumus sp. nov., Nannocystis bai.</title>
        <authorList>
            <person name="Ahearne A."/>
            <person name="Stevens C."/>
            <person name="Dowd S."/>
        </authorList>
    </citation>
    <scope>NUCLEOTIDE SEQUENCE [LARGE SCALE GENOMIC DNA]</scope>
    <source>
        <strain evidence="2 3">BB15-2</strain>
    </source>
</reference>
<gene>
    <name evidence="2" type="ORF">POL25_07460</name>
</gene>
<dbReference type="Proteomes" id="UP001221686">
    <property type="component" value="Unassembled WGS sequence"/>
</dbReference>
<comment type="caution">
    <text evidence="2">The sequence shown here is derived from an EMBL/GenBank/DDBJ whole genome shotgun (WGS) entry which is preliminary data.</text>
</comment>
<name>A0ABT5DSX3_9BACT</name>
<accession>A0ABT5DSX3</accession>
<sequence length="95" mass="10553">MDGIDQYDRLDSREELDARLELLRQAHTEGAALEAKLEGWPAEVKAIVKGPDREEFLDGEREGGSSWRSTSRGDPRGAVCITPRRFAAAVMLIVL</sequence>
<dbReference type="RefSeq" id="WP_272085214.1">
    <property type="nucleotide sequence ID" value="NZ_JAQNDL010000001.1"/>
</dbReference>
<dbReference type="EMBL" id="JAQNDL010000001">
    <property type="protein sequence ID" value="MDC0716723.1"/>
    <property type="molecule type" value="Genomic_DNA"/>
</dbReference>
<feature type="region of interest" description="Disordered" evidence="1">
    <location>
        <begin position="55"/>
        <end position="76"/>
    </location>
</feature>
<proteinExistence type="predicted"/>
<organism evidence="2 3">
    <name type="scientific">Nannocystis bainbridge</name>
    <dbReference type="NCBI Taxonomy" id="2995303"/>
    <lineage>
        <taxon>Bacteria</taxon>
        <taxon>Pseudomonadati</taxon>
        <taxon>Myxococcota</taxon>
        <taxon>Polyangia</taxon>
        <taxon>Nannocystales</taxon>
        <taxon>Nannocystaceae</taxon>
        <taxon>Nannocystis</taxon>
    </lineage>
</organism>
<protein>
    <submittedName>
        <fullName evidence="2">Uncharacterized protein</fullName>
    </submittedName>
</protein>
<keyword evidence="3" id="KW-1185">Reference proteome</keyword>
<evidence type="ECO:0000313" key="3">
    <source>
        <dbReference type="Proteomes" id="UP001221686"/>
    </source>
</evidence>